<dbReference type="Proteomes" id="UP000324800">
    <property type="component" value="Unassembled WGS sequence"/>
</dbReference>
<dbReference type="EMBL" id="SNRW01020788">
    <property type="protein sequence ID" value="KAA6365137.1"/>
    <property type="molecule type" value="Genomic_DNA"/>
</dbReference>
<accession>A0A5J4U3G8</accession>
<protein>
    <submittedName>
        <fullName evidence="1">Uncharacterized protein</fullName>
    </submittedName>
</protein>
<gene>
    <name evidence="1" type="ORF">EZS28_039336</name>
</gene>
<reference evidence="1 2" key="1">
    <citation type="submission" date="2019-03" db="EMBL/GenBank/DDBJ databases">
        <title>Single cell metagenomics reveals metabolic interactions within the superorganism composed of flagellate Streblomastix strix and complex community of Bacteroidetes bacteria on its surface.</title>
        <authorList>
            <person name="Treitli S.C."/>
            <person name="Kolisko M."/>
            <person name="Husnik F."/>
            <person name="Keeling P."/>
            <person name="Hampl V."/>
        </authorList>
    </citation>
    <scope>NUCLEOTIDE SEQUENCE [LARGE SCALE GENOMIC DNA]</scope>
    <source>
        <strain evidence="1">ST1C</strain>
    </source>
</reference>
<evidence type="ECO:0000313" key="2">
    <source>
        <dbReference type="Proteomes" id="UP000324800"/>
    </source>
</evidence>
<name>A0A5J4U3G8_9EUKA</name>
<evidence type="ECO:0000313" key="1">
    <source>
        <dbReference type="EMBL" id="KAA6365137.1"/>
    </source>
</evidence>
<comment type="caution">
    <text evidence="1">The sequence shown here is derived from an EMBL/GenBank/DDBJ whole genome shotgun (WGS) entry which is preliminary data.</text>
</comment>
<sequence>MDSTLKIDGQETFIKITYNGIEIIVRKSDGFINASMLVIYASAVGELLGKINKIIIVEHEADQTQAIVDQFHSVININTETLSNRITELNSDARSLVPNTIQNRRKMKKAISKRLMEQYKDDTLLFIDNLPIAATINEVIKELLSNGVGMKIKVTKYTFPNDQIR</sequence>
<proteinExistence type="predicted"/>
<organism evidence="1 2">
    <name type="scientific">Streblomastix strix</name>
    <dbReference type="NCBI Taxonomy" id="222440"/>
    <lineage>
        <taxon>Eukaryota</taxon>
        <taxon>Metamonada</taxon>
        <taxon>Preaxostyla</taxon>
        <taxon>Oxymonadida</taxon>
        <taxon>Streblomastigidae</taxon>
        <taxon>Streblomastix</taxon>
    </lineage>
</organism>
<dbReference type="AlphaFoldDB" id="A0A5J4U3G8"/>